<dbReference type="InterPro" id="IPR029021">
    <property type="entry name" value="Prot-tyrosine_phosphatase-like"/>
</dbReference>
<evidence type="ECO:0000313" key="3">
    <source>
        <dbReference type="Proteomes" id="UP000778970"/>
    </source>
</evidence>
<accession>A0A934QF04</accession>
<dbReference type="SUPFAM" id="SSF52799">
    <property type="entry name" value="(Phosphotyrosine protein) phosphatases II"/>
    <property type="match status" value="1"/>
</dbReference>
<dbReference type="EMBL" id="NRRE01000008">
    <property type="protein sequence ID" value="MBK1695902.1"/>
    <property type="molecule type" value="Genomic_DNA"/>
</dbReference>
<feature type="domain" description="Tyrosine specific protein phosphatases" evidence="1">
    <location>
        <begin position="101"/>
        <end position="160"/>
    </location>
</feature>
<keyword evidence="3" id="KW-1185">Reference proteome</keyword>
<comment type="caution">
    <text evidence="2">The sequence shown here is derived from an EMBL/GenBank/DDBJ whole genome shotgun (WGS) entry which is preliminary data.</text>
</comment>
<dbReference type="PROSITE" id="PS00383">
    <property type="entry name" value="TYR_PHOSPHATASE_1"/>
    <property type="match status" value="1"/>
</dbReference>
<dbReference type="Gene3D" id="3.90.190.10">
    <property type="entry name" value="Protein tyrosine phosphatase superfamily"/>
    <property type="match status" value="1"/>
</dbReference>
<reference evidence="2" key="2">
    <citation type="journal article" date="2020" name="Microorganisms">
        <title>Osmotic Adaptation and Compatible Solute Biosynthesis of Phototrophic Bacteria as Revealed from Genome Analyses.</title>
        <authorList>
            <person name="Imhoff J.F."/>
            <person name="Rahn T."/>
            <person name="Kunzel S."/>
            <person name="Keller A."/>
            <person name="Neulinger S.C."/>
        </authorList>
    </citation>
    <scope>NUCLEOTIDE SEQUENCE</scope>
    <source>
        <strain evidence="2">DSM 9154</strain>
    </source>
</reference>
<gene>
    <name evidence="2" type="ORF">CKO21_01400</name>
</gene>
<reference evidence="2" key="1">
    <citation type="submission" date="2017-08" db="EMBL/GenBank/DDBJ databases">
        <authorList>
            <person name="Imhoff J.F."/>
            <person name="Rahn T."/>
            <person name="Kuenzel S."/>
            <person name="Neulinger S.C."/>
        </authorList>
    </citation>
    <scope>NUCLEOTIDE SEQUENCE</scope>
    <source>
        <strain evidence="2">DSM 9154</strain>
    </source>
</reference>
<organism evidence="2 3">
    <name type="scientific">Rhodovibrio salinarum</name>
    <dbReference type="NCBI Taxonomy" id="1087"/>
    <lineage>
        <taxon>Bacteria</taxon>
        <taxon>Pseudomonadati</taxon>
        <taxon>Pseudomonadota</taxon>
        <taxon>Alphaproteobacteria</taxon>
        <taxon>Rhodospirillales</taxon>
        <taxon>Rhodovibrionaceae</taxon>
        <taxon>Rhodovibrio</taxon>
    </lineage>
</organism>
<protein>
    <recommendedName>
        <fullName evidence="1">Tyrosine specific protein phosphatases domain-containing protein</fullName>
    </recommendedName>
</protein>
<dbReference type="Proteomes" id="UP000778970">
    <property type="component" value="Unassembled WGS sequence"/>
</dbReference>
<proteinExistence type="predicted"/>
<dbReference type="InterPro" id="IPR016130">
    <property type="entry name" value="Tyr_Pase_AS"/>
</dbReference>
<sequence length="193" mass="20987">MSGTAGSPFAHQLPWKGRLMVDQRAVPSDIADFDLTICGIDELHHHSTAPITHVLSILDPEAPVPQAFEGYAALRQHWVLRFHDVSAPIGDARVPEQADVEQVLAFAAELQVGAPNAHLLVHCHAGVSRSTAAAAILLAQRNPGKEAEAFQYVARIRPGAWPNRRMVEIADRLMHCDGRLIEGLRAMPRVGAP</sequence>
<dbReference type="PROSITE" id="PS50056">
    <property type="entry name" value="TYR_PHOSPHATASE_2"/>
    <property type="match status" value="1"/>
</dbReference>
<dbReference type="InterPro" id="IPR000387">
    <property type="entry name" value="Tyr_Pase_dom"/>
</dbReference>
<evidence type="ECO:0000259" key="1">
    <source>
        <dbReference type="PROSITE" id="PS50056"/>
    </source>
</evidence>
<name>A0A934QF04_9PROT</name>
<dbReference type="AlphaFoldDB" id="A0A934QF04"/>
<evidence type="ECO:0000313" key="2">
    <source>
        <dbReference type="EMBL" id="MBK1695902.1"/>
    </source>
</evidence>